<feature type="compositionally biased region" description="Polar residues" evidence="1">
    <location>
        <begin position="19"/>
        <end position="31"/>
    </location>
</feature>
<sequence>MHINDYEAKILYESRLSELQSQRNTSPVITNKKTKKKKTK</sequence>
<protein>
    <submittedName>
        <fullName evidence="2">Uncharacterized protein</fullName>
    </submittedName>
</protein>
<dbReference type="RefSeq" id="WP_377929580.1">
    <property type="nucleotide sequence ID" value="NZ_JBHUEM010000045.1"/>
</dbReference>
<reference evidence="3" key="1">
    <citation type="journal article" date="2019" name="Int. J. Syst. Evol. Microbiol.">
        <title>The Global Catalogue of Microorganisms (GCM) 10K type strain sequencing project: providing services to taxonomists for standard genome sequencing and annotation.</title>
        <authorList>
            <consortium name="The Broad Institute Genomics Platform"/>
            <consortium name="The Broad Institute Genome Sequencing Center for Infectious Disease"/>
            <person name="Wu L."/>
            <person name="Ma J."/>
        </authorList>
    </citation>
    <scope>NUCLEOTIDE SEQUENCE [LARGE SCALE GENOMIC DNA]</scope>
    <source>
        <strain evidence="3">CCUG 49339</strain>
    </source>
</reference>
<name>A0ABW4LU99_9BACI</name>
<feature type="region of interest" description="Disordered" evidence="1">
    <location>
        <begin position="19"/>
        <end position="40"/>
    </location>
</feature>
<evidence type="ECO:0000256" key="1">
    <source>
        <dbReference type="SAM" id="MobiDB-lite"/>
    </source>
</evidence>
<proteinExistence type="predicted"/>
<accession>A0ABW4LU99</accession>
<gene>
    <name evidence="2" type="ORF">ACFSCX_17740</name>
</gene>
<organism evidence="2 3">
    <name type="scientific">Bacillus salitolerans</name>
    <dbReference type="NCBI Taxonomy" id="1437434"/>
    <lineage>
        <taxon>Bacteria</taxon>
        <taxon>Bacillati</taxon>
        <taxon>Bacillota</taxon>
        <taxon>Bacilli</taxon>
        <taxon>Bacillales</taxon>
        <taxon>Bacillaceae</taxon>
        <taxon>Bacillus</taxon>
    </lineage>
</organism>
<evidence type="ECO:0000313" key="2">
    <source>
        <dbReference type="EMBL" id="MFD1738369.1"/>
    </source>
</evidence>
<dbReference type="Proteomes" id="UP001597214">
    <property type="component" value="Unassembled WGS sequence"/>
</dbReference>
<comment type="caution">
    <text evidence="2">The sequence shown here is derived from an EMBL/GenBank/DDBJ whole genome shotgun (WGS) entry which is preliminary data.</text>
</comment>
<evidence type="ECO:0000313" key="3">
    <source>
        <dbReference type="Proteomes" id="UP001597214"/>
    </source>
</evidence>
<dbReference type="EMBL" id="JBHUEM010000045">
    <property type="protein sequence ID" value="MFD1738369.1"/>
    <property type="molecule type" value="Genomic_DNA"/>
</dbReference>
<keyword evidence="3" id="KW-1185">Reference proteome</keyword>